<dbReference type="RefSeq" id="WP_241275918.1">
    <property type="nucleotide sequence ID" value="NZ_JAKZGS010000015.1"/>
</dbReference>
<gene>
    <name evidence="2" type="ORF">MM236_15570</name>
</gene>
<protein>
    <submittedName>
        <fullName evidence="2">Uncharacterized protein</fullName>
    </submittedName>
</protein>
<name>A0ABS9US41_9BACT</name>
<accession>A0ABS9US41</accession>
<keyword evidence="3" id="KW-1185">Reference proteome</keyword>
<keyword evidence="1" id="KW-0812">Transmembrane</keyword>
<sequence length="49" mass="5271">MLLQIFNSPIASGAQLFLLIVCILIGLGAGISAVDVRSTLFKKKTEDKH</sequence>
<organism evidence="2 3">
    <name type="scientific">Belliella calami</name>
    <dbReference type="NCBI Taxonomy" id="2923436"/>
    <lineage>
        <taxon>Bacteria</taxon>
        <taxon>Pseudomonadati</taxon>
        <taxon>Bacteroidota</taxon>
        <taxon>Cytophagia</taxon>
        <taxon>Cytophagales</taxon>
        <taxon>Cyclobacteriaceae</taxon>
        <taxon>Belliella</taxon>
    </lineage>
</organism>
<dbReference type="EMBL" id="JAKZGS010000015">
    <property type="protein sequence ID" value="MCH7399421.1"/>
    <property type="molecule type" value="Genomic_DNA"/>
</dbReference>
<feature type="transmembrane region" description="Helical" evidence="1">
    <location>
        <begin position="12"/>
        <end position="34"/>
    </location>
</feature>
<dbReference type="Proteomes" id="UP001165488">
    <property type="component" value="Unassembled WGS sequence"/>
</dbReference>
<comment type="caution">
    <text evidence="2">The sequence shown here is derived from an EMBL/GenBank/DDBJ whole genome shotgun (WGS) entry which is preliminary data.</text>
</comment>
<proteinExistence type="predicted"/>
<keyword evidence="1" id="KW-0472">Membrane</keyword>
<evidence type="ECO:0000313" key="2">
    <source>
        <dbReference type="EMBL" id="MCH7399421.1"/>
    </source>
</evidence>
<keyword evidence="1" id="KW-1133">Transmembrane helix</keyword>
<evidence type="ECO:0000256" key="1">
    <source>
        <dbReference type="SAM" id="Phobius"/>
    </source>
</evidence>
<evidence type="ECO:0000313" key="3">
    <source>
        <dbReference type="Proteomes" id="UP001165488"/>
    </source>
</evidence>
<reference evidence="2" key="1">
    <citation type="submission" date="2022-03" db="EMBL/GenBank/DDBJ databases">
        <title>De novo assembled genomes of Belliella spp. (Cyclobacteriaceae) strains.</title>
        <authorList>
            <person name="Szabo A."/>
            <person name="Korponai K."/>
            <person name="Felfoldi T."/>
        </authorList>
    </citation>
    <scope>NUCLEOTIDE SEQUENCE</scope>
    <source>
        <strain evidence="2">DSM 107340</strain>
    </source>
</reference>